<keyword evidence="3" id="KW-1185">Reference proteome</keyword>
<proteinExistence type="predicted"/>
<gene>
    <name evidence="2" type="ORF">IRJ41_020764</name>
</gene>
<comment type="caution">
    <text evidence="2">The sequence shown here is derived from an EMBL/GenBank/DDBJ whole genome shotgun (WGS) entry which is preliminary data.</text>
</comment>
<feature type="compositionally biased region" description="Low complexity" evidence="1">
    <location>
        <begin position="19"/>
        <end position="31"/>
    </location>
</feature>
<dbReference type="AlphaFoldDB" id="A0A9W8C853"/>
<accession>A0A9W8C853</accession>
<sequence length="137" mass="15288">MAKSISQLLREVAAALEQTSPSTDPSSTSTSMQGTRGGNGAHIVEVGRLFAPYAPVGLRRRFMNSAPPAKKSRTVTCTHRFFCLSKRRDCEVPCPTEKLKLERADLGQKKIVFPDKYGQPEDFTDYLYKQFSKLKDA</sequence>
<protein>
    <submittedName>
        <fullName evidence="2">Uncharacterized protein</fullName>
    </submittedName>
</protein>
<evidence type="ECO:0000256" key="1">
    <source>
        <dbReference type="SAM" id="MobiDB-lite"/>
    </source>
</evidence>
<feature type="region of interest" description="Disordered" evidence="1">
    <location>
        <begin position="16"/>
        <end position="40"/>
    </location>
</feature>
<evidence type="ECO:0000313" key="2">
    <source>
        <dbReference type="EMBL" id="KAI7810043.1"/>
    </source>
</evidence>
<dbReference type="EMBL" id="JAFHDT010000005">
    <property type="protein sequence ID" value="KAI7810043.1"/>
    <property type="molecule type" value="Genomic_DNA"/>
</dbReference>
<reference evidence="2" key="1">
    <citation type="submission" date="2021-02" db="EMBL/GenBank/DDBJ databases">
        <title>Comparative genomics reveals that relaxation of natural selection precedes convergent phenotypic evolution of cavefish.</title>
        <authorList>
            <person name="Peng Z."/>
        </authorList>
    </citation>
    <scope>NUCLEOTIDE SEQUENCE</scope>
    <source>
        <tissue evidence="2">Muscle</tissue>
    </source>
</reference>
<name>A0A9W8C853_TRIRA</name>
<organism evidence="2 3">
    <name type="scientific">Triplophysa rosa</name>
    <name type="common">Cave loach</name>
    <dbReference type="NCBI Taxonomy" id="992332"/>
    <lineage>
        <taxon>Eukaryota</taxon>
        <taxon>Metazoa</taxon>
        <taxon>Chordata</taxon>
        <taxon>Craniata</taxon>
        <taxon>Vertebrata</taxon>
        <taxon>Euteleostomi</taxon>
        <taxon>Actinopterygii</taxon>
        <taxon>Neopterygii</taxon>
        <taxon>Teleostei</taxon>
        <taxon>Ostariophysi</taxon>
        <taxon>Cypriniformes</taxon>
        <taxon>Nemacheilidae</taxon>
        <taxon>Triplophysa</taxon>
    </lineage>
</organism>
<evidence type="ECO:0000313" key="3">
    <source>
        <dbReference type="Proteomes" id="UP001059041"/>
    </source>
</evidence>
<dbReference type="Proteomes" id="UP001059041">
    <property type="component" value="Linkage Group LG5"/>
</dbReference>